<dbReference type="EMBL" id="QRDW01000002">
    <property type="protein sequence ID" value="RED52451.1"/>
    <property type="molecule type" value="Genomic_DNA"/>
</dbReference>
<dbReference type="Proteomes" id="UP000256845">
    <property type="component" value="Unassembled WGS sequence"/>
</dbReference>
<dbReference type="RefSeq" id="WP_115935986.1">
    <property type="nucleotide sequence ID" value="NZ_QRDW01000002.1"/>
</dbReference>
<dbReference type="OrthoDB" id="7365072at2"/>
<accession>A0A3D9HSX4</accession>
<gene>
    <name evidence="1" type="ORF">DFP90_102472</name>
</gene>
<keyword evidence="2" id="KW-1185">Reference proteome</keyword>
<name>A0A3D9HSX4_9PROT</name>
<reference evidence="1 2" key="1">
    <citation type="submission" date="2018-07" db="EMBL/GenBank/DDBJ databases">
        <title>Genomic Encyclopedia of Type Strains, Phase III (KMG-III): the genomes of soil and plant-associated and newly described type strains.</title>
        <authorList>
            <person name="Whitman W."/>
        </authorList>
    </citation>
    <scope>NUCLEOTIDE SEQUENCE [LARGE SCALE GENOMIC DNA]</scope>
    <source>
        <strain evidence="1 2">CECT 8488</strain>
    </source>
</reference>
<dbReference type="AlphaFoldDB" id="A0A3D9HSX4"/>
<protein>
    <recommendedName>
        <fullName evidence="3">FlgN protein</fullName>
    </recommendedName>
</protein>
<organism evidence="1 2">
    <name type="scientific">Aestuariispira insulae</name>
    <dbReference type="NCBI Taxonomy" id="1461337"/>
    <lineage>
        <taxon>Bacteria</taxon>
        <taxon>Pseudomonadati</taxon>
        <taxon>Pseudomonadota</taxon>
        <taxon>Alphaproteobacteria</taxon>
        <taxon>Rhodospirillales</taxon>
        <taxon>Kiloniellaceae</taxon>
        <taxon>Aestuariispira</taxon>
    </lineage>
</organism>
<proteinExistence type="predicted"/>
<evidence type="ECO:0008006" key="3">
    <source>
        <dbReference type="Google" id="ProtNLM"/>
    </source>
</evidence>
<evidence type="ECO:0000313" key="1">
    <source>
        <dbReference type="EMBL" id="RED52451.1"/>
    </source>
</evidence>
<comment type="caution">
    <text evidence="1">The sequence shown here is derived from an EMBL/GenBank/DDBJ whole genome shotgun (WGS) entry which is preliminary data.</text>
</comment>
<evidence type="ECO:0000313" key="2">
    <source>
        <dbReference type="Proteomes" id="UP000256845"/>
    </source>
</evidence>
<sequence length="144" mass="16290">MTPETRADLLIELVGNLIHVMERENEILDHPRSKELGPLVQEKQMLFHSYEGQLQALSRNPAFFMTLDDERREELRALSAKFHEVQTVNERKLRLAVKSSNMIVERIREAATKASGTALNSYGQSGGQQAYQKKAAPIAVNETL</sequence>